<reference evidence="1" key="1">
    <citation type="submission" date="2021-08" db="EMBL/GenBank/DDBJ databases">
        <title>WGS assembly of Ceratopteris richardii.</title>
        <authorList>
            <person name="Marchant D.B."/>
            <person name="Chen G."/>
            <person name="Jenkins J."/>
            <person name="Shu S."/>
            <person name="Leebens-Mack J."/>
            <person name="Grimwood J."/>
            <person name="Schmutz J."/>
            <person name="Soltis P."/>
            <person name="Soltis D."/>
            <person name="Chen Z.-H."/>
        </authorList>
    </citation>
    <scope>NUCLEOTIDE SEQUENCE</scope>
    <source>
        <strain evidence="1">Whitten #5841</strain>
        <tissue evidence="1">Leaf</tissue>
    </source>
</reference>
<gene>
    <name evidence="1" type="ORF">KP509_19G064400</name>
</gene>
<dbReference type="EMBL" id="CM035424">
    <property type="protein sequence ID" value="KAH7352790.1"/>
    <property type="molecule type" value="Genomic_DNA"/>
</dbReference>
<keyword evidence="2" id="KW-1185">Reference proteome</keyword>
<name>A0A8T2SL50_CERRI</name>
<protein>
    <submittedName>
        <fullName evidence="1">Uncharacterized protein</fullName>
    </submittedName>
</protein>
<proteinExistence type="predicted"/>
<dbReference type="AlphaFoldDB" id="A0A8T2SL50"/>
<evidence type="ECO:0000313" key="1">
    <source>
        <dbReference type="EMBL" id="KAH7352790.1"/>
    </source>
</evidence>
<evidence type="ECO:0000313" key="2">
    <source>
        <dbReference type="Proteomes" id="UP000825935"/>
    </source>
</evidence>
<comment type="caution">
    <text evidence="1">The sequence shown here is derived from an EMBL/GenBank/DDBJ whole genome shotgun (WGS) entry which is preliminary data.</text>
</comment>
<sequence length="44" mass="4851">MLRRVNEKNGFGSEYYCWESINGTLLISNYVVGKLGIITVPGAS</sequence>
<organism evidence="1 2">
    <name type="scientific">Ceratopteris richardii</name>
    <name type="common">Triangle waterfern</name>
    <dbReference type="NCBI Taxonomy" id="49495"/>
    <lineage>
        <taxon>Eukaryota</taxon>
        <taxon>Viridiplantae</taxon>
        <taxon>Streptophyta</taxon>
        <taxon>Embryophyta</taxon>
        <taxon>Tracheophyta</taxon>
        <taxon>Polypodiopsida</taxon>
        <taxon>Polypodiidae</taxon>
        <taxon>Polypodiales</taxon>
        <taxon>Pteridineae</taxon>
        <taxon>Pteridaceae</taxon>
        <taxon>Parkerioideae</taxon>
        <taxon>Ceratopteris</taxon>
    </lineage>
</organism>
<accession>A0A8T2SL50</accession>
<dbReference type="Proteomes" id="UP000825935">
    <property type="component" value="Chromosome 19"/>
</dbReference>